<evidence type="ECO:0008006" key="3">
    <source>
        <dbReference type="Google" id="ProtNLM"/>
    </source>
</evidence>
<sequence length="455" mass="49864">MIKPQASVIAVPIQADLGRLAIALEREIPRELWSIDKPDQICVPSDKVKVLFVKVKTPTIKCRIVGQVTRGRLALSGSGRTLIVTMPVHAVVHARDIGGVLRQETATADARVQARVELDIAPDWSPRGKVDLAYKWTAPPHIEFMGQTIDLSEQADAKLKGVVARLERTLPGELGALHVREQVQQAWNAAFTSLQLNRSNPPVWMRVSPQQLQYGGYAIADNRLTLRLGLSAVTETYVGDRPPDPARTPLPPLRRLSANPGKLSFFIPVIADYRQLEPVLMKALRKRSARPFQVPGMGPLWARFNKATIYGTSGGRIAVGLNFNASDEANTLGEARATVWMTAVPINEPNSRQVRFTQFEVTGSTDRTGGDLVIELANAPGLDQTIAGALTQNFERDYDKLMVKIDRAIQQKREGDFVIRAKVEDVRTGSLKATGQGLYLPVRGTGTASITLAPN</sequence>
<dbReference type="Pfam" id="PF14356">
    <property type="entry name" value="DUF4403"/>
    <property type="match status" value="1"/>
</dbReference>
<dbReference type="RefSeq" id="WP_312857067.1">
    <property type="nucleotide sequence ID" value="NZ_JACHLR010000009.1"/>
</dbReference>
<dbReference type="InterPro" id="IPR025515">
    <property type="entry name" value="DUF4403"/>
</dbReference>
<organism evidence="1 2">
    <name type="scientific">Novosphingobium chloroacetimidivorans</name>
    <dbReference type="NCBI Taxonomy" id="1428314"/>
    <lineage>
        <taxon>Bacteria</taxon>
        <taxon>Pseudomonadati</taxon>
        <taxon>Pseudomonadota</taxon>
        <taxon>Alphaproteobacteria</taxon>
        <taxon>Sphingomonadales</taxon>
        <taxon>Sphingomonadaceae</taxon>
        <taxon>Novosphingobium</taxon>
    </lineage>
</organism>
<gene>
    <name evidence="1" type="ORF">HNO88_002461</name>
</gene>
<dbReference type="Proteomes" id="UP000555448">
    <property type="component" value="Unassembled WGS sequence"/>
</dbReference>
<reference evidence="1 2" key="1">
    <citation type="submission" date="2020-08" db="EMBL/GenBank/DDBJ databases">
        <title>Functional genomics of gut bacteria from endangered species of beetles.</title>
        <authorList>
            <person name="Carlos-Shanley C."/>
        </authorList>
    </citation>
    <scope>NUCLEOTIDE SEQUENCE [LARGE SCALE GENOMIC DNA]</scope>
    <source>
        <strain evidence="1 2">S00245</strain>
    </source>
</reference>
<comment type="caution">
    <text evidence="1">The sequence shown here is derived from an EMBL/GenBank/DDBJ whole genome shotgun (WGS) entry which is preliminary data.</text>
</comment>
<evidence type="ECO:0000313" key="2">
    <source>
        <dbReference type="Proteomes" id="UP000555448"/>
    </source>
</evidence>
<accession>A0A7W7KAD7</accession>
<name>A0A7W7KAD7_9SPHN</name>
<dbReference type="AlphaFoldDB" id="A0A7W7KAD7"/>
<proteinExistence type="predicted"/>
<dbReference type="EMBL" id="JACHLR010000009">
    <property type="protein sequence ID" value="MBB4859135.1"/>
    <property type="molecule type" value="Genomic_DNA"/>
</dbReference>
<evidence type="ECO:0000313" key="1">
    <source>
        <dbReference type="EMBL" id="MBB4859135.1"/>
    </source>
</evidence>
<keyword evidence="2" id="KW-1185">Reference proteome</keyword>
<protein>
    <recommendedName>
        <fullName evidence="3">DUF4403 family protein</fullName>
    </recommendedName>
</protein>